<proteinExistence type="predicted"/>
<reference evidence="1 2" key="1">
    <citation type="submission" date="2016-10" db="EMBL/GenBank/DDBJ databases">
        <authorList>
            <person name="de Groot N.N."/>
        </authorList>
    </citation>
    <scope>NUCLEOTIDE SEQUENCE [LARGE SCALE GENOMIC DNA]</scope>
    <source>
        <strain evidence="1 2">DSM 28286</strain>
    </source>
</reference>
<sequence>MKSLLIIRHAKSSWDDFSQKDFDRPLNSRGKKDAPEMARRVRRQMNVKLDAILSSPANRALSTARLFADEFEVKKKNIIEWPDLYDASISKFYKAVEALNDDFDSVALFSHNPGITAFANSLMNAYIDDMPTCAVFALHIKTDSWKDFEDAEKEFWFFDYPKNVL</sequence>
<dbReference type="PANTHER" id="PTHR47623">
    <property type="entry name" value="OS09G0287300 PROTEIN"/>
    <property type="match status" value="1"/>
</dbReference>
<dbReference type="AlphaFoldDB" id="A0A1I5SPQ7"/>
<name>A0A1I5SPQ7_9BACT</name>
<evidence type="ECO:0000313" key="1">
    <source>
        <dbReference type="EMBL" id="SFP72740.1"/>
    </source>
</evidence>
<dbReference type="InterPro" id="IPR013078">
    <property type="entry name" value="His_Pase_superF_clade-1"/>
</dbReference>
<accession>A0A1I5SPQ7</accession>
<dbReference type="OrthoDB" id="9810154at2"/>
<dbReference type="InterPro" id="IPR029033">
    <property type="entry name" value="His_PPase_superfam"/>
</dbReference>
<dbReference type="EMBL" id="FOXQ01000001">
    <property type="protein sequence ID" value="SFP72740.1"/>
    <property type="molecule type" value="Genomic_DNA"/>
</dbReference>
<organism evidence="1 2">
    <name type="scientific">Parafilimonas terrae</name>
    <dbReference type="NCBI Taxonomy" id="1465490"/>
    <lineage>
        <taxon>Bacteria</taxon>
        <taxon>Pseudomonadati</taxon>
        <taxon>Bacteroidota</taxon>
        <taxon>Chitinophagia</taxon>
        <taxon>Chitinophagales</taxon>
        <taxon>Chitinophagaceae</taxon>
        <taxon>Parafilimonas</taxon>
    </lineage>
</organism>
<dbReference type="PANTHER" id="PTHR47623:SF1">
    <property type="entry name" value="OS09G0287300 PROTEIN"/>
    <property type="match status" value="1"/>
</dbReference>
<protein>
    <submittedName>
        <fullName evidence="1">Phosphohistidine phosphatase</fullName>
    </submittedName>
</protein>
<dbReference type="Proteomes" id="UP000199031">
    <property type="component" value="Unassembled WGS sequence"/>
</dbReference>
<dbReference type="STRING" id="1465490.SAMN05444277_101881"/>
<dbReference type="SUPFAM" id="SSF53254">
    <property type="entry name" value="Phosphoglycerate mutase-like"/>
    <property type="match status" value="1"/>
</dbReference>
<gene>
    <name evidence="1" type="ORF">SAMN05444277_101881</name>
</gene>
<keyword evidence="2" id="KW-1185">Reference proteome</keyword>
<dbReference type="Pfam" id="PF00300">
    <property type="entry name" value="His_Phos_1"/>
    <property type="match status" value="1"/>
</dbReference>
<dbReference type="RefSeq" id="WP_090654843.1">
    <property type="nucleotide sequence ID" value="NZ_FOXQ01000001.1"/>
</dbReference>
<evidence type="ECO:0000313" key="2">
    <source>
        <dbReference type="Proteomes" id="UP000199031"/>
    </source>
</evidence>
<dbReference type="Gene3D" id="3.40.50.1240">
    <property type="entry name" value="Phosphoglycerate mutase-like"/>
    <property type="match status" value="1"/>
</dbReference>
<dbReference type="CDD" id="cd07067">
    <property type="entry name" value="HP_PGM_like"/>
    <property type="match status" value="1"/>
</dbReference>